<reference evidence="2 3" key="1">
    <citation type="journal article" date="2011" name="Science">
        <title>The Selaginella genome identifies genetic changes associated with the evolution of vascular plants.</title>
        <authorList>
            <person name="Banks J.A."/>
            <person name="Nishiyama T."/>
            <person name="Hasebe M."/>
            <person name="Bowman J.L."/>
            <person name="Gribskov M."/>
            <person name="dePamphilis C."/>
            <person name="Albert V.A."/>
            <person name="Aono N."/>
            <person name="Aoyama T."/>
            <person name="Ambrose B.A."/>
            <person name="Ashton N.W."/>
            <person name="Axtell M.J."/>
            <person name="Barker E."/>
            <person name="Barker M.S."/>
            <person name="Bennetzen J.L."/>
            <person name="Bonawitz N.D."/>
            <person name="Chapple C."/>
            <person name="Cheng C."/>
            <person name="Correa L.G."/>
            <person name="Dacre M."/>
            <person name="DeBarry J."/>
            <person name="Dreyer I."/>
            <person name="Elias M."/>
            <person name="Engstrom E.M."/>
            <person name="Estelle M."/>
            <person name="Feng L."/>
            <person name="Finet C."/>
            <person name="Floyd S.K."/>
            <person name="Frommer W.B."/>
            <person name="Fujita T."/>
            <person name="Gramzow L."/>
            <person name="Gutensohn M."/>
            <person name="Harholt J."/>
            <person name="Hattori M."/>
            <person name="Heyl A."/>
            <person name="Hirai T."/>
            <person name="Hiwatashi Y."/>
            <person name="Ishikawa M."/>
            <person name="Iwata M."/>
            <person name="Karol K.G."/>
            <person name="Koehler B."/>
            <person name="Kolukisaoglu U."/>
            <person name="Kubo M."/>
            <person name="Kurata T."/>
            <person name="Lalonde S."/>
            <person name="Li K."/>
            <person name="Li Y."/>
            <person name="Litt A."/>
            <person name="Lyons E."/>
            <person name="Manning G."/>
            <person name="Maruyama T."/>
            <person name="Michael T.P."/>
            <person name="Mikami K."/>
            <person name="Miyazaki S."/>
            <person name="Morinaga S."/>
            <person name="Murata T."/>
            <person name="Mueller-Roeber B."/>
            <person name="Nelson D.R."/>
            <person name="Obara M."/>
            <person name="Oguri Y."/>
            <person name="Olmstead R.G."/>
            <person name="Onodera N."/>
            <person name="Petersen B.L."/>
            <person name="Pils B."/>
            <person name="Prigge M."/>
            <person name="Rensing S.A."/>
            <person name="Riano-Pachon D.M."/>
            <person name="Roberts A.W."/>
            <person name="Sato Y."/>
            <person name="Scheller H.V."/>
            <person name="Schulz B."/>
            <person name="Schulz C."/>
            <person name="Shakirov E.V."/>
            <person name="Shibagaki N."/>
            <person name="Shinohara N."/>
            <person name="Shippen D.E."/>
            <person name="Soerensen I."/>
            <person name="Sotooka R."/>
            <person name="Sugimoto N."/>
            <person name="Sugita M."/>
            <person name="Sumikawa N."/>
            <person name="Tanurdzic M."/>
            <person name="Theissen G."/>
            <person name="Ulvskov P."/>
            <person name="Wakazuki S."/>
            <person name="Weng J.K."/>
            <person name="Willats W.W."/>
            <person name="Wipf D."/>
            <person name="Wolf P.G."/>
            <person name="Yang L."/>
            <person name="Zimmer A.D."/>
            <person name="Zhu Q."/>
            <person name="Mitros T."/>
            <person name="Hellsten U."/>
            <person name="Loque D."/>
            <person name="Otillar R."/>
            <person name="Salamov A."/>
            <person name="Schmutz J."/>
            <person name="Shapiro H."/>
            <person name="Lindquist E."/>
            <person name="Lucas S."/>
            <person name="Rokhsar D."/>
            <person name="Grigoriev I.V."/>
        </authorList>
    </citation>
    <scope>NUCLEOTIDE SEQUENCE [LARGE SCALE GENOMIC DNA]</scope>
</reference>
<dbReference type="Proteomes" id="UP000001514">
    <property type="component" value="Unassembled WGS sequence"/>
</dbReference>
<evidence type="ECO:0000313" key="2">
    <source>
        <dbReference type="EMBL" id="EFJ36419.1"/>
    </source>
</evidence>
<dbReference type="KEGG" id="smo:SELMODRAFT_404410"/>
<dbReference type="EMBL" id="GL377567">
    <property type="protein sequence ID" value="EFJ36419.1"/>
    <property type="molecule type" value="Genomic_DNA"/>
</dbReference>
<dbReference type="HOGENOM" id="CLU_1573318_0_0_1"/>
<dbReference type="AlphaFoldDB" id="D8QV85"/>
<dbReference type="Gramene" id="EFJ36419">
    <property type="protein sequence ID" value="EFJ36419"/>
    <property type="gene ID" value="SELMODRAFT_404410"/>
</dbReference>
<evidence type="ECO:0000256" key="1">
    <source>
        <dbReference type="SAM" id="MobiDB-lite"/>
    </source>
</evidence>
<name>D8QV85_SELML</name>
<gene>
    <name evidence="2" type="ORF">SELMODRAFT_404410</name>
</gene>
<sequence length="208" mass="23985">MQVERGRNIGSCSSTGSDALAVRRDRRRRQPSWMKFLRPEHLQQRDCWLQDQQRRAGFADDFFGHDARFKSEAFQVAIPPKIVVSTAAIVPKASSSKEFRVVEMAEFGEVRGVYIYESRRKVLELEPLQYLEFYPCNVIVGNMFCFLAKSGRNGYVRVMFYDMEAEALTDSQLSFSRPNPSSSIFESVALELLITHDLRDCMLLDHKI</sequence>
<organism evidence="3">
    <name type="scientific">Selaginella moellendorffii</name>
    <name type="common">Spikemoss</name>
    <dbReference type="NCBI Taxonomy" id="88036"/>
    <lineage>
        <taxon>Eukaryota</taxon>
        <taxon>Viridiplantae</taxon>
        <taxon>Streptophyta</taxon>
        <taxon>Embryophyta</taxon>
        <taxon>Tracheophyta</taxon>
        <taxon>Lycopodiopsida</taxon>
        <taxon>Selaginellales</taxon>
        <taxon>Selaginellaceae</taxon>
        <taxon>Selaginella</taxon>
    </lineage>
</organism>
<protein>
    <submittedName>
        <fullName evidence="2">Uncharacterized protein</fullName>
    </submittedName>
</protein>
<accession>D8QV85</accession>
<dbReference type="InParanoid" id="D8QV85"/>
<keyword evidence="3" id="KW-1185">Reference proteome</keyword>
<evidence type="ECO:0000313" key="3">
    <source>
        <dbReference type="Proteomes" id="UP000001514"/>
    </source>
</evidence>
<proteinExistence type="predicted"/>
<feature type="region of interest" description="Disordered" evidence="1">
    <location>
        <begin position="1"/>
        <end position="26"/>
    </location>
</feature>